<sequence length="698" mass="75423">MHDVVICVSAPAFAASPRDGQLRGQRADGFYDRDRRLLHTLCLLIDDHEPEPIGVQPLGPDVVRFTSVHRDPRDRTDDPTVIIERIRKAGHGETVTVQNIGSLPRVLRIEVAVASDLADISDVKSGRTRRLVATSATADGAGLGWRSRTGHAQIRAEGPAPQVADGPEGGTFTWSEVSLPAGSSWEIRLLVTGRPVPAPDGHPRAPGTPAPWLEPSLTGDRRLEELVQRGLGDLRALRLVDASAEANGDGREDSFIAAGCPWYLTLFGRDSIWAARMMLPLGTELARGTLWTLARRQGKVNDVWREEAPGRILHELRPADSQHGHGLSLPSRYYGSVDATPLFVTLLVEAWRWGLPEHEVDALLPYAERAMRWVIDTSGRDEDGLLRYYPRRGGLVHQSWKDSADAVRDASGTHIAPPLALCEVQGYAYQAAVGLAGLLAARQRPDEASTLRTWADTLRKRFAEAFWITVDDGPASRYVAIAVGRELRPVSGPASNMGQLLGTGILSPQECRDVAAWLDHPDLNSGWGLRSRSAAIPGFNPLSYHGGSVWTHDTAIAIQGLCDAGCHREAAALADGLLDAAAHFAYRMPELYGGDARVKGSPLVPLAYPAACRPQGWSAAAGVALLSAFLGLRPDAPGRRLRLRPLPTELFPPLQVEGLRLAGHVLSVHVDRSGAVEVLGLPGDWRTDRGEGEARGAG</sequence>
<feature type="domain" description="Putative glycogen debranching enzyme N-terminal" evidence="2">
    <location>
        <begin position="10"/>
        <end position="189"/>
    </location>
</feature>
<organism evidence="4">
    <name type="scientific">Streptomyces sp. R21</name>
    <dbReference type="NCBI Taxonomy" id="3238627"/>
    <lineage>
        <taxon>Bacteria</taxon>
        <taxon>Bacillati</taxon>
        <taxon>Actinomycetota</taxon>
        <taxon>Actinomycetes</taxon>
        <taxon>Kitasatosporales</taxon>
        <taxon>Streptomycetaceae</taxon>
        <taxon>Streptomyces</taxon>
    </lineage>
</organism>
<dbReference type="Gene3D" id="1.50.10.10">
    <property type="match status" value="1"/>
</dbReference>
<dbReference type="SUPFAM" id="SSF48208">
    <property type="entry name" value="Six-hairpin glycosidases"/>
    <property type="match status" value="1"/>
</dbReference>
<accession>A0AB39PMZ1</accession>
<evidence type="ECO:0000259" key="2">
    <source>
        <dbReference type="Pfam" id="PF14742"/>
    </source>
</evidence>
<dbReference type="AlphaFoldDB" id="A0AB39PMZ1"/>
<feature type="domain" description="Mannosylglycerate hydrolase MGH1-like glycoside hydrolase" evidence="3">
    <location>
        <begin position="417"/>
        <end position="582"/>
    </location>
</feature>
<dbReference type="GO" id="GO:0005975">
    <property type="term" value="P:carbohydrate metabolic process"/>
    <property type="evidence" value="ECO:0007669"/>
    <property type="project" value="InterPro"/>
</dbReference>
<protein>
    <submittedName>
        <fullName evidence="4">Glycogen debranching N-terminal domain-containing protein</fullName>
    </submittedName>
</protein>
<feature type="region of interest" description="Disordered" evidence="1">
    <location>
        <begin position="196"/>
        <end position="216"/>
    </location>
</feature>
<dbReference type="InterPro" id="IPR012341">
    <property type="entry name" value="6hp_glycosidase-like_sf"/>
</dbReference>
<evidence type="ECO:0000256" key="1">
    <source>
        <dbReference type="SAM" id="MobiDB-lite"/>
    </source>
</evidence>
<dbReference type="InterPro" id="IPR032856">
    <property type="entry name" value="GDE_N_bis"/>
</dbReference>
<dbReference type="InterPro" id="IPR054491">
    <property type="entry name" value="MGH1-like_GH"/>
</dbReference>
<dbReference type="Pfam" id="PF22422">
    <property type="entry name" value="MGH1-like_GH"/>
    <property type="match status" value="1"/>
</dbReference>
<dbReference type="InterPro" id="IPR008928">
    <property type="entry name" value="6-hairpin_glycosidase_sf"/>
</dbReference>
<dbReference type="Pfam" id="PF14742">
    <property type="entry name" value="GDE_N_bis"/>
    <property type="match status" value="1"/>
</dbReference>
<name>A0AB39PMZ1_9ACTN</name>
<evidence type="ECO:0000313" key="4">
    <source>
        <dbReference type="EMBL" id="XDQ31143.1"/>
    </source>
</evidence>
<evidence type="ECO:0000259" key="3">
    <source>
        <dbReference type="Pfam" id="PF22422"/>
    </source>
</evidence>
<reference evidence="4" key="1">
    <citation type="submission" date="2024-07" db="EMBL/GenBank/DDBJ databases">
        <authorList>
            <person name="Yu S.T."/>
        </authorList>
    </citation>
    <scope>NUCLEOTIDE SEQUENCE</scope>
    <source>
        <strain evidence="4">R21</strain>
    </source>
</reference>
<gene>
    <name evidence="4" type="ORF">AB5J56_43430</name>
</gene>
<proteinExistence type="predicted"/>
<dbReference type="RefSeq" id="WP_369241763.1">
    <property type="nucleotide sequence ID" value="NZ_CP163435.1"/>
</dbReference>
<dbReference type="EMBL" id="CP163435">
    <property type="protein sequence ID" value="XDQ31143.1"/>
    <property type="molecule type" value="Genomic_DNA"/>
</dbReference>